<proteinExistence type="predicted"/>
<accession>A0A1H6M9V9</accession>
<protein>
    <submittedName>
        <fullName evidence="1">Uncharacterized protein</fullName>
    </submittedName>
</protein>
<organism evidence="1 2">
    <name type="scientific">Bathymodiolus azoricus thioautotrophic gill symbiont</name>
    <dbReference type="NCBI Taxonomy" id="235205"/>
    <lineage>
        <taxon>Bacteria</taxon>
        <taxon>Pseudomonadati</taxon>
        <taxon>Pseudomonadota</taxon>
        <taxon>Gammaproteobacteria</taxon>
        <taxon>sulfur-oxidizing symbionts</taxon>
    </lineage>
</organism>
<dbReference type="EMBL" id="CDSC02000347">
    <property type="protein sequence ID" value="SEH94347.1"/>
    <property type="molecule type" value="Genomic_DNA"/>
</dbReference>
<gene>
    <name evidence="1" type="ORF">BAZSYMA_ACONTIG00457_9</name>
</gene>
<sequence length="43" mass="4558">MSLSGVISTTLPASLIVRVDTTTPSLIKSTIEPLILPVIPLRL</sequence>
<dbReference type="AlphaFoldDB" id="A0A1H6M9V9"/>
<evidence type="ECO:0000313" key="2">
    <source>
        <dbReference type="Proteomes" id="UP000198988"/>
    </source>
</evidence>
<name>A0A1H6M9V9_9GAMM</name>
<evidence type="ECO:0000313" key="1">
    <source>
        <dbReference type="EMBL" id="SEH94347.1"/>
    </source>
</evidence>
<dbReference type="Proteomes" id="UP000198988">
    <property type="component" value="Unassembled WGS sequence"/>
</dbReference>
<reference evidence="2" key="1">
    <citation type="submission" date="2016-06" db="EMBL/GenBank/DDBJ databases">
        <authorList>
            <person name="Petersen J."/>
            <person name="Sayavedra L."/>
        </authorList>
    </citation>
    <scope>NUCLEOTIDE SEQUENCE [LARGE SCALE GENOMIC DNA]</scope>
    <source>
        <strain evidence="2">BazSymA</strain>
    </source>
</reference>